<dbReference type="InterPro" id="IPR034596">
    <property type="entry name" value="Ribosomal_mL52"/>
</dbReference>
<dbReference type="RefSeq" id="XP_012980320.1">
    <property type="nucleotide sequence ID" value="XM_013124866.3"/>
</dbReference>
<dbReference type="OrthoDB" id="10249237at2759"/>
<proteinExistence type="inferred from homology"/>
<organism evidence="10 11">
    <name type="scientific">Mesocricetus auratus</name>
    <name type="common">Golden hamster</name>
    <dbReference type="NCBI Taxonomy" id="10036"/>
    <lineage>
        <taxon>Eukaryota</taxon>
        <taxon>Metazoa</taxon>
        <taxon>Chordata</taxon>
        <taxon>Craniata</taxon>
        <taxon>Vertebrata</taxon>
        <taxon>Euteleostomi</taxon>
        <taxon>Mammalia</taxon>
        <taxon>Eutheria</taxon>
        <taxon>Euarchontoglires</taxon>
        <taxon>Glires</taxon>
        <taxon>Rodentia</taxon>
        <taxon>Myomorpha</taxon>
        <taxon>Muroidea</taxon>
        <taxon>Cricetidae</taxon>
        <taxon>Cricetinae</taxon>
        <taxon>Mesocricetus</taxon>
    </lineage>
</organism>
<comment type="subcellular location">
    <subcellularLocation>
        <location evidence="1">Mitochondrion</location>
    </subcellularLocation>
</comment>
<evidence type="ECO:0000256" key="4">
    <source>
        <dbReference type="ARBA" id="ARBA00022980"/>
    </source>
</evidence>
<evidence type="ECO:0000256" key="3">
    <source>
        <dbReference type="ARBA" id="ARBA00022946"/>
    </source>
</evidence>
<evidence type="ECO:0000313" key="11">
    <source>
        <dbReference type="RefSeq" id="XP_012980320.1"/>
    </source>
</evidence>
<dbReference type="Proteomes" id="UP000886700">
    <property type="component" value="Unplaced"/>
</dbReference>
<dbReference type="Pfam" id="PF18699">
    <property type="entry name" value="MRPL52"/>
    <property type="match status" value="1"/>
</dbReference>
<dbReference type="GO" id="GO:0003735">
    <property type="term" value="F:structural constituent of ribosome"/>
    <property type="evidence" value="ECO:0007669"/>
    <property type="project" value="InterPro"/>
</dbReference>
<protein>
    <recommendedName>
        <fullName evidence="7">Large ribosomal subunit protein mL52</fullName>
    </recommendedName>
    <alternativeName>
        <fullName evidence="8">39S ribosomal protein L52, mitochondrial</fullName>
    </alternativeName>
</protein>
<feature type="region of interest" description="Disordered" evidence="9">
    <location>
        <begin position="39"/>
        <end position="63"/>
    </location>
</feature>
<keyword evidence="3" id="KW-0809">Transit peptide</keyword>
<evidence type="ECO:0000256" key="1">
    <source>
        <dbReference type="ARBA" id="ARBA00004173"/>
    </source>
</evidence>
<evidence type="ECO:0000256" key="5">
    <source>
        <dbReference type="ARBA" id="ARBA00023128"/>
    </source>
</evidence>
<dbReference type="PANTHER" id="PTHR34090:SF1">
    <property type="entry name" value="LARGE RIBOSOMAL SUBUNIT PROTEIN ML52"/>
    <property type="match status" value="1"/>
</dbReference>
<keyword evidence="5" id="KW-0496">Mitochondrion</keyword>
<evidence type="ECO:0000256" key="6">
    <source>
        <dbReference type="ARBA" id="ARBA00023274"/>
    </source>
</evidence>
<evidence type="ECO:0000313" key="10">
    <source>
        <dbReference type="Proteomes" id="UP000886700"/>
    </source>
</evidence>
<dbReference type="GO" id="GO:0005762">
    <property type="term" value="C:mitochondrial large ribosomal subunit"/>
    <property type="evidence" value="ECO:0007669"/>
    <property type="project" value="InterPro"/>
</dbReference>
<reference evidence="11" key="1">
    <citation type="submission" date="2025-08" db="UniProtKB">
        <authorList>
            <consortium name="RefSeq"/>
        </authorList>
    </citation>
    <scope>IDENTIFICATION</scope>
    <source>
        <tissue evidence="11">Liver</tissue>
    </source>
</reference>
<dbReference type="CTD" id="122704"/>
<feature type="compositionally biased region" description="Basic and acidic residues" evidence="9">
    <location>
        <begin position="39"/>
        <end position="49"/>
    </location>
</feature>
<evidence type="ECO:0000256" key="8">
    <source>
        <dbReference type="ARBA" id="ARBA00035425"/>
    </source>
</evidence>
<sequence>MRGQLRRQAQREKLARRIVLLTQEMDAGLQAWKLRQQKLEEERKQEKGLKPKGISLRSPPPPQ</sequence>
<accession>A0A1U8CP50</accession>
<comment type="similarity">
    <text evidence="2">Belongs to the mitochondrion-specific ribosomal protein mL52 family.</text>
</comment>
<keyword evidence="10" id="KW-1185">Reference proteome</keyword>
<dbReference type="AlphaFoldDB" id="A0A1U8CP50"/>
<dbReference type="GeneID" id="101828242"/>
<evidence type="ECO:0000256" key="7">
    <source>
        <dbReference type="ARBA" id="ARBA00035181"/>
    </source>
</evidence>
<gene>
    <name evidence="11" type="primary">Mrpl52</name>
</gene>
<dbReference type="PANTHER" id="PTHR34090">
    <property type="entry name" value="39S RIBOSOMAL PROTEIN L52, MITOCHONDRIAL"/>
    <property type="match status" value="1"/>
</dbReference>
<keyword evidence="6" id="KW-0687">Ribonucleoprotein</keyword>
<keyword evidence="4 11" id="KW-0689">Ribosomal protein</keyword>
<dbReference type="GO" id="GO:0032543">
    <property type="term" value="P:mitochondrial translation"/>
    <property type="evidence" value="ECO:0007669"/>
    <property type="project" value="InterPro"/>
</dbReference>
<evidence type="ECO:0000256" key="9">
    <source>
        <dbReference type="SAM" id="MobiDB-lite"/>
    </source>
</evidence>
<name>A0A1U8CP50_MESAU</name>
<evidence type="ECO:0000256" key="2">
    <source>
        <dbReference type="ARBA" id="ARBA00007232"/>
    </source>
</evidence>